<dbReference type="EMBL" id="FSRL01000001">
    <property type="protein sequence ID" value="SIN81930.1"/>
    <property type="molecule type" value="Genomic_DNA"/>
</dbReference>
<dbReference type="FunFam" id="1.10.10.10:FF:000001">
    <property type="entry name" value="LysR family transcriptional regulator"/>
    <property type="match status" value="1"/>
</dbReference>
<evidence type="ECO:0000256" key="1">
    <source>
        <dbReference type="ARBA" id="ARBA00009437"/>
    </source>
</evidence>
<keyword evidence="4" id="KW-0804">Transcription</keyword>
<evidence type="ECO:0000256" key="3">
    <source>
        <dbReference type="ARBA" id="ARBA00023125"/>
    </source>
</evidence>
<dbReference type="PANTHER" id="PTHR30579:SF7">
    <property type="entry name" value="HTH-TYPE TRANSCRIPTIONAL REGULATOR LRHA-RELATED"/>
    <property type="match status" value="1"/>
</dbReference>
<keyword evidence="7" id="KW-1185">Reference proteome</keyword>
<dbReference type="SUPFAM" id="SSF46785">
    <property type="entry name" value="Winged helix' DNA-binding domain"/>
    <property type="match status" value="1"/>
</dbReference>
<keyword evidence="3" id="KW-0238">DNA-binding</keyword>
<gene>
    <name evidence="6" type="ORF">SAMN05444002_0731</name>
</gene>
<dbReference type="InterPro" id="IPR036390">
    <property type="entry name" value="WH_DNA-bd_sf"/>
</dbReference>
<dbReference type="PROSITE" id="PS50931">
    <property type="entry name" value="HTH_LYSR"/>
    <property type="match status" value="1"/>
</dbReference>
<dbReference type="OrthoDB" id="8097684at2"/>
<reference evidence="7" key="1">
    <citation type="submission" date="2016-11" db="EMBL/GenBank/DDBJ databases">
        <authorList>
            <person name="Varghese N."/>
            <person name="Submissions S."/>
        </authorList>
    </citation>
    <scope>NUCLEOTIDE SEQUENCE [LARGE SCALE GENOMIC DNA]</scope>
    <source>
        <strain evidence="7">DSM 29440</strain>
    </source>
</reference>
<dbReference type="InterPro" id="IPR000847">
    <property type="entry name" value="LysR_HTH_N"/>
</dbReference>
<evidence type="ECO:0000259" key="5">
    <source>
        <dbReference type="PROSITE" id="PS50931"/>
    </source>
</evidence>
<dbReference type="RefSeq" id="WP_084193101.1">
    <property type="nucleotide sequence ID" value="NZ_FSRL01000001.1"/>
</dbReference>
<dbReference type="PANTHER" id="PTHR30579">
    <property type="entry name" value="TRANSCRIPTIONAL REGULATOR"/>
    <property type="match status" value="1"/>
</dbReference>
<evidence type="ECO:0000313" key="6">
    <source>
        <dbReference type="EMBL" id="SIN81930.1"/>
    </source>
</evidence>
<dbReference type="GO" id="GO:0003677">
    <property type="term" value="F:DNA binding"/>
    <property type="evidence" value="ECO:0007669"/>
    <property type="project" value="UniProtKB-KW"/>
</dbReference>
<dbReference type="InterPro" id="IPR050176">
    <property type="entry name" value="LTTR"/>
</dbReference>
<proteinExistence type="inferred from homology"/>
<dbReference type="STRING" id="1217970.SAMN05444002_0731"/>
<feature type="domain" description="HTH lysR-type" evidence="5">
    <location>
        <begin position="5"/>
        <end position="62"/>
    </location>
</feature>
<dbReference type="InterPro" id="IPR036388">
    <property type="entry name" value="WH-like_DNA-bd_sf"/>
</dbReference>
<organism evidence="6 7">
    <name type="scientific">Vannielia litorea</name>
    <dbReference type="NCBI Taxonomy" id="1217970"/>
    <lineage>
        <taxon>Bacteria</taxon>
        <taxon>Pseudomonadati</taxon>
        <taxon>Pseudomonadota</taxon>
        <taxon>Alphaproteobacteria</taxon>
        <taxon>Rhodobacterales</taxon>
        <taxon>Paracoccaceae</taxon>
        <taxon>Vannielia</taxon>
    </lineage>
</organism>
<dbReference type="GO" id="GO:0003700">
    <property type="term" value="F:DNA-binding transcription factor activity"/>
    <property type="evidence" value="ECO:0007669"/>
    <property type="project" value="InterPro"/>
</dbReference>
<name>A0A1N6EFY9_9RHOB</name>
<dbReference type="Pfam" id="PF03466">
    <property type="entry name" value="LysR_substrate"/>
    <property type="match status" value="1"/>
</dbReference>
<dbReference type="AlphaFoldDB" id="A0A1N6EFY9"/>
<evidence type="ECO:0000313" key="7">
    <source>
        <dbReference type="Proteomes" id="UP000184932"/>
    </source>
</evidence>
<dbReference type="InterPro" id="IPR005119">
    <property type="entry name" value="LysR_subst-bd"/>
</dbReference>
<protein>
    <submittedName>
        <fullName evidence="6">Transcriptional regulator, LysR family</fullName>
    </submittedName>
</protein>
<dbReference type="Gene3D" id="3.40.190.10">
    <property type="entry name" value="Periplasmic binding protein-like II"/>
    <property type="match status" value="2"/>
</dbReference>
<dbReference type="PRINTS" id="PR00039">
    <property type="entry name" value="HTHLYSR"/>
</dbReference>
<dbReference type="Proteomes" id="UP000184932">
    <property type="component" value="Unassembled WGS sequence"/>
</dbReference>
<evidence type="ECO:0000256" key="2">
    <source>
        <dbReference type="ARBA" id="ARBA00023015"/>
    </source>
</evidence>
<evidence type="ECO:0000256" key="4">
    <source>
        <dbReference type="ARBA" id="ARBA00023163"/>
    </source>
</evidence>
<dbReference type="SUPFAM" id="SSF53850">
    <property type="entry name" value="Periplasmic binding protein-like II"/>
    <property type="match status" value="1"/>
</dbReference>
<keyword evidence="2" id="KW-0805">Transcription regulation</keyword>
<accession>A0A1N6EFY9</accession>
<comment type="similarity">
    <text evidence="1">Belongs to the LysR transcriptional regulatory family.</text>
</comment>
<dbReference type="Pfam" id="PF00126">
    <property type="entry name" value="HTH_1"/>
    <property type="match status" value="1"/>
</dbReference>
<dbReference type="Gene3D" id="1.10.10.10">
    <property type="entry name" value="Winged helix-like DNA-binding domain superfamily/Winged helix DNA-binding domain"/>
    <property type="match status" value="1"/>
</dbReference>
<sequence length="320" mass="35014">MPRNLDLTALRSFVTVADCAGVTRAAGQLNVTQSAVSMQLKRLEEALDQRLLDRSQRQITLTPAGEQLLSYARRMLALNDEAFTRLTAEEFEGRIVLGVPHDIVLGYIPRLLQRFAAEFPRVRVHLVSSFTRSLKEDFAKGECDMIVTTEDGLDEGGETLREVPLVWVGAPGGCAWRRRPLPLAFEEKCFFKTIVQRALDDAGLPWTMQVSSNSSRTVEATVNADLAVHAMLEGMHPPTTEPICHGGALPELRSFRINLYGAANIKNPAEEALAELLRRSYTGRLPTTGMSPVPVGDTGVIGEAVSAVAQQQPYRSSAAS</sequence>